<evidence type="ECO:0000313" key="3">
    <source>
        <dbReference type="Proteomes" id="UP001428290"/>
    </source>
</evidence>
<evidence type="ECO:0000313" key="2">
    <source>
        <dbReference type="EMBL" id="GAA5528416.1"/>
    </source>
</evidence>
<dbReference type="RefSeq" id="WP_345722033.1">
    <property type="nucleotide sequence ID" value="NZ_BAABRU010000007.1"/>
</dbReference>
<dbReference type="Proteomes" id="UP001428290">
    <property type="component" value="Unassembled WGS sequence"/>
</dbReference>
<dbReference type="InterPro" id="IPR010753">
    <property type="entry name" value="DUF1330"/>
</dbReference>
<feature type="domain" description="DUF1330" evidence="1">
    <location>
        <begin position="4"/>
        <end position="96"/>
    </location>
</feature>
<organism evidence="2 3">
    <name type="scientific">Herpetosiphon gulosus</name>
    <dbReference type="NCBI Taxonomy" id="1973496"/>
    <lineage>
        <taxon>Bacteria</taxon>
        <taxon>Bacillati</taxon>
        <taxon>Chloroflexota</taxon>
        <taxon>Chloroflexia</taxon>
        <taxon>Herpetosiphonales</taxon>
        <taxon>Herpetosiphonaceae</taxon>
        <taxon>Herpetosiphon</taxon>
    </lineage>
</organism>
<accession>A0ABP9X275</accession>
<dbReference type="InterPro" id="IPR011008">
    <property type="entry name" value="Dimeric_a/b-barrel"/>
</dbReference>
<proteinExistence type="predicted"/>
<gene>
    <name evidence="2" type="ORF">Hgul01_02216</name>
</gene>
<comment type="caution">
    <text evidence="2">The sequence shown here is derived from an EMBL/GenBank/DDBJ whole genome shotgun (WGS) entry which is preliminary data.</text>
</comment>
<evidence type="ECO:0000259" key="1">
    <source>
        <dbReference type="Pfam" id="PF07045"/>
    </source>
</evidence>
<dbReference type="Pfam" id="PF07045">
    <property type="entry name" value="DUF1330"/>
    <property type="match status" value="1"/>
</dbReference>
<name>A0ABP9X275_9CHLR</name>
<dbReference type="Gene3D" id="3.30.70.100">
    <property type="match status" value="1"/>
</dbReference>
<reference evidence="2 3" key="1">
    <citation type="submission" date="2024-02" db="EMBL/GenBank/DDBJ databases">
        <title>Herpetosiphon gulosus NBRC 112829.</title>
        <authorList>
            <person name="Ichikawa N."/>
            <person name="Katano-Makiyama Y."/>
            <person name="Hidaka K."/>
        </authorList>
    </citation>
    <scope>NUCLEOTIDE SEQUENCE [LARGE SCALE GENOMIC DNA]</scope>
    <source>
        <strain evidence="2 3">NBRC 112829</strain>
    </source>
</reference>
<dbReference type="SUPFAM" id="SSF54909">
    <property type="entry name" value="Dimeric alpha+beta barrel"/>
    <property type="match status" value="1"/>
</dbReference>
<sequence>MTFYLIQLIYINQDQAAVFEQFEAQVLPLLAQHNGRLLLRIRPTDTTIIEQTIEPPYEIHLLEFTSQADFERYLTDPQRQAALPLKDQAIHSTFVIQGQTL</sequence>
<keyword evidence="3" id="KW-1185">Reference proteome</keyword>
<protein>
    <recommendedName>
        <fullName evidence="1">DUF1330 domain-containing protein</fullName>
    </recommendedName>
</protein>
<dbReference type="EMBL" id="BAABRU010000007">
    <property type="protein sequence ID" value="GAA5528416.1"/>
    <property type="molecule type" value="Genomic_DNA"/>
</dbReference>